<comment type="similarity">
    <text evidence="1">Belongs to the sulfatase family.</text>
</comment>
<dbReference type="PANTHER" id="PTHR42693">
    <property type="entry name" value="ARYLSULFATASE FAMILY MEMBER"/>
    <property type="match status" value="1"/>
</dbReference>
<dbReference type="Gene3D" id="3.40.720.10">
    <property type="entry name" value="Alkaline Phosphatase, subunit A"/>
    <property type="match status" value="1"/>
</dbReference>
<dbReference type="InterPro" id="IPR017850">
    <property type="entry name" value="Alkaline_phosphatase_core_sf"/>
</dbReference>
<evidence type="ECO:0000256" key="1">
    <source>
        <dbReference type="ARBA" id="ARBA00008779"/>
    </source>
</evidence>
<dbReference type="InterPro" id="IPR024607">
    <property type="entry name" value="Sulfatase_CS"/>
</dbReference>
<name>A0A6C2UK21_9BACT</name>
<dbReference type="PANTHER" id="PTHR42693:SF53">
    <property type="entry name" value="ENDO-4-O-SULFATASE"/>
    <property type="match status" value="1"/>
</dbReference>
<evidence type="ECO:0000313" key="6">
    <source>
        <dbReference type="EMBL" id="VGO19546.1"/>
    </source>
</evidence>
<organism evidence="6 7">
    <name type="scientific">Pontiella sulfatireligans</name>
    <dbReference type="NCBI Taxonomy" id="2750658"/>
    <lineage>
        <taxon>Bacteria</taxon>
        <taxon>Pseudomonadati</taxon>
        <taxon>Kiritimatiellota</taxon>
        <taxon>Kiritimatiellia</taxon>
        <taxon>Kiritimatiellales</taxon>
        <taxon>Pontiellaceae</taxon>
        <taxon>Pontiella</taxon>
    </lineage>
</organism>
<dbReference type="InterPro" id="IPR050738">
    <property type="entry name" value="Sulfatase"/>
</dbReference>
<evidence type="ECO:0000313" key="7">
    <source>
        <dbReference type="Proteomes" id="UP000346198"/>
    </source>
</evidence>
<evidence type="ECO:0000256" key="4">
    <source>
        <dbReference type="ARBA" id="ARBA00022837"/>
    </source>
</evidence>
<keyword evidence="4" id="KW-0106">Calcium</keyword>
<dbReference type="SUPFAM" id="SSF53649">
    <property type="entry name" value="Alkaline phosphatase-like"/>
    <property type="match status" value="1"/>
</dbReference>
<keyword evidence="3" id="KW-0378">Hydrolase</keyword>
<gene>
    <name evidence="6" type="primary">atsA_149</name>
    <name evidence="6" type="ORF">SCARR_01605</name>
</gene>
<accession>A0A6C2UK21</accession>
<evidence type="ECO:0000256" key="3">
    <source>
        <dbReference type="ARBA" id="ARBA00022801"/>
    </source>
</evidence>
<dbReference type="EMBL" id="CAAHFH010000001">
    <property type="protein sequence ID" value="VGO19546.1"/>
    <property type="molecule type" value="Genomic_DNA"/>
</dbReference>
<dbReference type="Pfam" id="PF00884">
    <property type="entry name" value="Sulfatase"/>
    <property type="match status" value="1"/>
</dbReference>
<dbReference type="Proteomes" id="UP000346198">
    <property type="component" value="Unassembled WGS sequence"/>
</dbReference>
<evidence type="ECO:0000259" key="5">
    <source>
        <dbReference type="Pfam" id="PF00884"/>
    </source>
</evidence>
<evidence type="ECO:0000256" key="2">
    <source>
        <dbReference type="ARBA" id="ARBA00022723"/>
    </source>
</evidence>
<reference evidence="6 7" key="1">
    <citation type="submission" date="2019-04" db="EMBL/GenBank/DDBJ databases">
        <authorList>
            <person name="Van Vliet M D."/>
        </authorList>
    </citation>
    <scope>NUCLEOTIDE SEQUENCE [LARGE SCALE GENOMIC DNA]</scope>
    <source>
        <strain evidence="6 7">F21</strain>
    </source>
</reference>
<dbReference type="GO" id="GO:0046872">
    <property type="term" value="F:metal ion binding"/>
    <property type="evidence" value="ECO:0007669"/>
    <property type="project" value="UniProtKB-KW"/>
</dbReference>
<protein>
    <submittedName>
        <fullName evidence="6">Arylsulfatase</fullName>
    </submittedName>
</protein>
<keyword evidence="7" id="KW-1185">Reference proteome</keyword>
<dbReference type="Gene3D" id="3.30.1120.10">
    <property type="match status" value="1"/>
</dbReference>
<dbReference type="AlphaFoldDB" id="A0A6C2UK21"/>
<dbReference type="InterPro" id="IPR000917">
    <property type="entry name" value="Sulfatase_N"/>
</dbReference>
<dbReference type="GO" id="GO:0004065">
    <property type="term" value="F:arylsulfatase activity"/>
    <property type="evidence" value="ECO:0007669"/>
    <property type="project" value="TreeGrafter"/>
</dbReference>
<feature type="domain" description="Sulfatase N-terminal" evidence="5">
    <location>
        <begin position="31"/>
        <end position="354"/>
    </location>
</feature>
<keyword evidence="2" id="KW-0479">Metal-binding</keyword>
<dbReference type="PROSITE" id="PS00523">
    <property type="entry name" value="SULFATASE_1"/>
    <property type="match status" value="1"/>
</dbReference>
<sequence length="638" mass="71732">MKIGRMKKLIILALALGGLLLPTRGEAPRKPNIVLIMSDDHGYDDVGIRHETGGPSTPHLDRLASQSVEFTQFYAQPLCAPSRASLLTGREFLRTGVWGVHCGRTELNLDEVTLADTLKASGYKTGMFGKWHLASQYYAEDSPRAPWNRGFDDAFFLASLYDDEEPYGVLNGKFLGLEKAGERNSSEWICDLSIDFMKRHRNDPFFLYVPFSAIHAPWNARDQYVQPYLDRGISRPLATLWGYISMLDEYAGRVIDAVDELGLRENTIVIFLSDNGAIPQTYGRIVKKMGRNRLNKEENRLRNPSGLREKKSTVFEGGTRVPAFFRFPKKWSPRTVDTPASICDIYPTLLDAADAKTLPTQRPLDGISLLPALAESGELPARDIFRSVPVQPWPWMKPQNFPWKMKNPEVKWECSDIKGSIAYENQALSLRRGDFKLVKRGPKVMLFNMADDAREKNDIAAQEPERVKSMGKAMRKTWHEIHDDPGSFPARYPLVGFDQTVNLYVNGSLDVLGNTRGEGDHVRVNFNEKGDGVILGLDVQSPGVYRATLTAGTNADGSTSPIRITAGSSELELTLSRTRKIDHTQNQRVYLKHYDEFELGELTFPRSGKQTLRLEITGPSTLIKSLHAIRLTRGEKTK</sequence>
<proteinExistence type="inferred from homology"/>